<evidence type="ECO:0000256" key="3">
    <source>
        <dbReference type="ARBA" id="ARBA00022628"/>
    </source>
</evidence>
<dbReference type="AlphaFoldDB" id="A0A9D2KCT0"/>
<dbReference type="InterPro" id="IPR050862">
    <property type="entry name" value="RdRp_reductase_class-2"/>
</dbReference>
<keyword evidence="8" id="KW-0215">Deoxyribonucleotide synthesis</keyword>
<comment type="similarity">
    <text evidence="2 13">Belongs to the ribonucleoside diphosphate reductase class-2 family.</text>
</comment>
<keyword evidence="10 13" id="KW-0170">Cobalt</keyword>
<gene>
    <name evidence="17" type="ORF">H9804_09120</name>
</gene>
<keyword evidence="9" id="KW-1015">Disulfide bond</keyword>
<accession>A0A9D2KCT0</accession>
<evidence type="ECO:0000313" key="17">
    <source>
        <dbReference type="EMBL" id="HIZ90097.1"/>
    </source>
</evidence>
<dbReference type="GO" id="GO:0004748">
    <property type="term" value="F:ribonucleoside-diphosphate reductase activity, thioredoxin disulfide as acceptor"/>
    <property type="evidence" value="ECO:0007669"/>
    <property type="project" value="UniProtKB-EC"/>
</dbReference>
<evidence type="ECO:0000256" key="4">
    <source>
        <dbReference type="ARBA" id="ARBA00022634"/>
    </source>
</evidence>
<organism evidence="17 18">
    <name type="scientific">Candidatus Mucispirillum faecigallinarum</name>
    <dbReference type="NCBI Taxonomy" id="2838699"/>
    <lineage>
        <taxon>Bacteria</taxon>
        <taxon>Pseudomonadati</taxon>
        <taxon>Deferribacterota</taxon>
        <taxon>Deferribacteres</taxon>
        <taxon>Deferribacterales</taxon>
        <taxon>Mucispirillaceae</taxon>
        <taxon>Mucispirillum</taxon>
    </lineage>
</organism>
<reference evidence="17" key="1">
    <citation type="journal article" date="2021" name="PeerJ">
        <title>Extensive microbial diversity within the chicken gut microbiome revealed by metagenomics and culture.</title>
        <authorList>
            <person name="Gilroy R."/>
            <person name="Ravi A."/>
            <person name="Getino M."/>
            <person name="Pursley I."/>
            <person name="Horton D.L."/>
            <person name="Alikhan N.F."/>
            <person name="Baker D."/>
            <person name="Gharbi K."/>
            <person name="Hall N."/>
            <person name="Watson M."/>
            <person name="Adriaenssens E.M."/>
            <person name="Foster-Nyarko E."/>
            <person name="Jarju S."/>
            <person name="Secka A."/>
            <person name="Antonio M."/>
            <person name="Oren A."/>
            <person name="Chaudhuri R.R."/>
            <person name="La Ragione R."/>
            <person name="Hildebrand F."/>
            <person name="Pallen M.J."/>
        </authorList>
    </citation>
    <scope>NUCLEOTIDE SEQUENCE</scope>
    <source>
        <strain evidence="17">ChiW4-1371</strain>
    </source>
</reference>
<evidence type="ECO:0000259" key="15">
    <source>
        <dbReference type="Pfam" id="PF02867"/>
    </source>
</evidence>
<dbReference type="SUPFAM" id="SSF48168">
    <property type="entry name" value="R1 subunit of ribonucleotide reductase, N-terminal domain"/>
    <property type="match status" value="1"/>
</dbReference>
<evidence type="ECO:0000256" key="11">
    <source>
        <dbReference type="ARBA" id="ARBA00025437"/>
    </source>
</evidence>
<reference evidence="17" key="2">
    <citation type="submission" date="2021-04" db="EMBL/GenBank/DDBJ databases">
        <authorList>
            <person name="Gilroy R."/>
        </authorList>
    </citation>
    <scope>NUCLEOTIDE SEQUENCE</scope>
    <source>
        <strain evidence="17">ChiW4-1371</strain>
    </source>
</reference>
<dbReference type="EMBL" id="DXAQ01000135">
    <property type="protein sequence ID" value="HIZ90097.1"/>
    <property type="molecule type" value="Genomic_DNA"/>
</dbReference>
<comment type="caution">
    <text evidence="17">The sequence shown here is derived from an EMBL/GenBank/DDBJ whole genome shotgun (WGS) entry which is preliminary data.</text>
</comment>
<dbReference type="PRINTS" id="PR01183">
    <property type="entry name" value="RIBORDTASEM1"/>
</dbReference>
<sequence length="762" mass="83953">MASNSNKKLFQEEPALLANSVTVLKKRYLRKNESGQMESPKDLFIRVAKNIAQAELKFDSNADVDSVADTFYTQMASLKFLPNSPTLMNAGNALQQLSACFVLPVDDSLEAIFEAVKYTALIHKSGGGTGFSFSRLRPKDDSVKTTKGVSSGPVSFMSVFDAATETIKQGGMRRGANMGILRVDHPDIMEFIYAKQDKTKLTNFNLSVGITEEFMKSVKNGTDYDLLTPRDRKKTGSKNAKEVFNEMVRLAWEGGDPGIIFLDRINNANPTPAEGEMESTNPCGEQPLLPYESCNLGSINLVQFVKNGKINWDDLRETCRIAVRFLDNVIEMNNYPIKQIDEMTKKNRKIGLGIMGWSDMLVMLNIPYNSNEAILLAEEVMKFIRDEGRKMSVELAEERGSFPAFEKSIYPALGFKAMRNATITTIAPTGTISIIAGASSGIEPYFALAYYRNVMDNNKLPEVNPYFLEKANEGKFYSESLMNKLAEAGNAHNLTEVPEDIRKIFVTSHEIEPVWHVKMQAAFQKYTDNAVSKTVNFQNSATIEDVEKAYMLAYDLGCKGITIYRDGSRSGQVLNIGKVKEEKQEEVITVPAKPKERPAILIGKTIEKTTGCGKMYVTINQDAEGKVFEVFTSIGKAGGCAQSQAEAIGRLISLNLRSGVEPEFIIRQLKGISCHTPHGFGSQRILSCADAVGKALEEAIHNPLNVQVVRNDSITVDSLLADIDKKAGKKVVSNGACPECGAPVEYIEGCLTCQSCGYSKCS</sequence>
<evidence type="ECO:0000256" key="7">
    <source>
        <dbReference type="ARBA" id="ARBA00023002"/>
    </source>
</evidence>
<dbReference type="Pfam" id="PF00317">
    <property type="entry name" value="Ribonuc_red_lgN"/>
    <property type="match status" value="1"/>
</dbReference>
<dbReference type="CDD" id="cd20336">
    <property type="entry name" value="Rcat_RBR"/>
    <property type="match status" value="1"/>
</dbReference>
<evidence type="ECO:0000256" key="12">
    <source>
        <dbReference type="ARBA" id="ARBA00047754"/>
    </source>
</evidence>
<evidence type="ECO:0000256" key="1">
    <source>
        <dbReference type="ARBA" id="ARBA00001922"/>
    </source>
</evidence>
<feature type="domain" description="TSCPD" evidence="16">
    <location>
        <begin position="594"/>
        <end position="699"/>
    </location>
</feature>
<dbReference type="GO" id="GO:0071897">
    <property type="term" value="P:DNA biosynthetic process"/>
    <property type="evidence" value="ECO:0007669"/>
    <property type="project" value="UniProtKB-KW"/>
</dbReference>
<dbReference type="InterPro" id="IPR013509">
    <property type="entry name" value="RNR_lsu_N"/>
</dbReference>
<comment type="catalytic activity">
    <reaction evidence="12 13">
        <text>a 2'-deoxyribonucleoside 5'-diphosphate + [thioredoxin]-disulfide + H2O = a ribonucleoside 5'-diphosphate + [thioredoxin]-dithiol</text>
        <dbReference type="Rhea" id="RHEA:23252"/>
        <dbReference type="Rhea" id="RHEA-COMP:10698"/>
        <dbReference type="Rhea" id="RHEA-COMP:10700"/>
        <dbReference type="ChEBI" id="CHEBI:15377"/>
        <dbReference type="ChEBI" id="CHEBI:29950"/>
        <dbReference type="ChEBI" id="CHEBI:50058"/>
        <dbReference type="ChEBI" id="CHEBI:57930"/>
        <dbReference type="ChEBI" id="CHEBI:73316"/>
        <dbReference type="EC" id="1.17.4.1"/>
    </reaction>
</comment>
<dbReference type="InterPro" id="IPR013344">
    <property type="entry name" value="RNR_NrdJ/NrdZ"/>
</dbReference>
<dbReference type="NCBIfam" id="TIGR02504">
    <property type="entry name" value="NrdJ_Z"/>
    <property type="match status" value="1"/>
</dbReference>
<dbReference type="FunFam" id="3.20.70.20:FF:000018">
    <property type="entry name" value="Vitamin B12-dependent ribonucleotide reductase"/>
    <property type="match status" value="1"/>
</dbReference>
<feature type="domain" description="Ribonucleotide reductase large subunit C-terminal" evidence="15">
    <location>
        <begin position="98"/>
        <end position="564"/>
    </location>
</feature>
<dbReference type="PANTHER" id="PTHR43371:SF1">
    <property type="entry name" value="RIBONUCLEOSIDE-DIPHOSPHATE REDUCTASE"/>
    <property type="match status" value="1"/>
</dbReference>
<comment type="function">
    <text evidence="11 13">Catalyzes the reduction of ribonucleotides to deoxyribonucleotides. May function to provide a pool of deoxyribonucleotide precursors for DNA repair during oxygen limitation and/or for immediate growth after restoration of oxygen.</text>
</comment>
<dbReference type="InterPro" id="IPR000788">
    <property type="entry name" value="RNR_lg_C"/>
</dbReference>
<keyword evidence="5 13" id="KW-0547">Nucleotide-binding</keyword>
<keyword evidence="7 13" id="KW-0560">Oxidoreductase</keyword>
<dbReference type="EC" id="1.17.4.1" evidence="13"/>
<name>A0A9D2KCT0_9BACT</name>
<dbReference type="CDD" id="cd02888">
    <property type="entry name" value="RNR_II_dimer"/>
    <property type="match status" value="1"/>
</dbReference>
<evidence type="ECO:0000256" key="13">
    <source>
        <dbReference type="RuleBase" id="RU364064"/>
    </source>
</evidence>
<evidence type="ECO:0000256" key="5">
    <source>
        <dbReference type="ARBA" id="ARBA00022741"/>
    </source>
</evidence>
<dbReference type="InterPro" id="IPR008926">
    <property type="entry name" value="RNR_R1-su_N"/>
</dbReference>
<comment type="cofactor">
    <cofactor evidence="1 13">
        <name>adenosylcob(III)alamin</name>
        <dbReference type="ChEBI" id="CHEBI:18408"/>
    </cofactor>
</comment>
<dbReference type="SUPFAM" id="SSF51998">
    <property type="entry name" value="PFL-like glycyl radical enzymes"/>
    <property type="match status" value="1"/>
</dbReference>
<proteinExistence type="inferred from homology"/>
<dbReference type="GO" id="GO:0031419">
    <property type="term" value="F:cobalamin binding"/>
    <property type="evidence" value="ECO:0007669"/>
    <property type="project" value="UniProtKB-KW"/>
</dbReference>
<evidence type="ECO:0000259" key="16">
    <source>
        <dbReference type="Pfam" id="PF12637"/>
    </source>
</evidence>
<evidence type="ECO:0000256" key="10">
    <source>
        <dbReference type="ARBA" id="ARBA00023285"/>
    </source>
</evidence>
<dbReference type="Pfam" id="PF02867">
    <property type="entry name" value="Ribonuc_red_lgC"/>
    <property type="match status" value="1"/>
</dbReference>
<dbReference type="Pfam" id="PF12637">
    <property type="entry name" value="TSCPD"/>
    <property type="match status" value="1"/>
</dbReference>
<keyword evidence="6" id="KW-0067">ATP-binding</keyword>
<dbReference type="GO" id="GO:0005524">
    <property type="term" value="F:ATP binding"/>
    <property type="evidence" value="ECO:0007669"/>
    <property type="project" value="UniProtKB-KW"/>
</dbReference>
<feature type="domain" description="Ribonucleotide reductase large subunit N-terminal" evidence="14">
    <location>
        <begin position="19"/>
        <end position="94"/>
    </location>
</feature>
<evidence type="ECO:0000259" key="14">
    <source>
        <dbReference type="Pfam" id="PF00317"/>
    </source>
</evidence>
<protein>
    <recommendedName>
        <fullName evidence="13">Vitamin B12-dependent ribonucleotide reductase</fullName>
        <ecNumber evidence="13">1.17.4.1</ecNumber>
    </recommendedName>
</protein>
<evidence type="ECO:0000256" key="6">
    <source>
        <dbReference type="ARBA" id="ARBA00022840"/>
    </source>
</evidence>
<evidence type="ECO:0000256" key="2">
    <source>
        <dbReference type="ARBA" id="ARBA00007405"/>
    </source>
</evidence>
<evidence type="ECO:0000313" key="18">
    <source>
        <dbReference type="Proteomes" id="UP000824176"/>
    </source>
</evidence>
<dbReference type="Proteomes" id="UP000824176">
    <property type="component" value="Unassembled WGS sequence"/>
</dbReference>
<keyword evidence="4 13" id="KW-0237">DNA synthesis</keyword>
<keyword evidence="3 13" id="KW-0846">Cobalamin</keyword>
<dbReference type="InterPro" id="IPR024434">
    <property type="entry name" value="TSCPD_dom"/>
</dbReference>
<evidence type="ECO:0000256" key="8">
    <source>
        <dbReference type="ARBA" id="ARBA00023116"/>
    </source>
</evidence>
<evidence type="ECO:0000256" key="9">
    <source>
        <dbReference type="ARBA" id="ARBA00023157"/>
    </source>
</evidence>
<dbReference type="NCBIfam" id="NF006417">
    <property type="entry name" value="PRK08665.1"/>
    <property type="match status" value="1"/>
</dbReference>
<dbReference type="PANTHER" id="PTHR43371">
    <property type="entry name" value="VITAMIN B12-DEPENDENT RIBONUCLEOTIDE REDUCTASE"/>
    <property type="match status" value="1"/>
</dbReference>
<dbReference type="Gene3D" id="3.20.70.20">
    <property type="match status" value="1"/>
</dbReference>
<dbReference type="GO" id="GO:0009263">
    <property type="term" value="P:deoxyribonucleotide biosynthetic process"/>
    <property type="evidence" value="ECO:0007669"/>
    <property type="project" value="UniProtKB-KW"/>
</dbReference>